<sequence length="152" mass="17427">MIMKYLATEYLQIDLEKETWECRVCEHEMGSARENYKKFTKIYNRNPHEIHKPKLDPTKYEFTFAPDRKVCAIYEFYCPSCGTMVEVEYTVPGALPLHDFELDIDSLKEKMLGQAPVTDAGIGVDTTKALRDNAHEHSHGQGSCSHSHQGEN</sequence>
<organism evidence="1 2">
    <name type="scientific">Thalassotalea psychrophila</name>
    <dbReference type="NCBI Taxonomy" id="3065647"/>
    <lineage>
        <taxon>Bacteria</taxon>
        <taxon>Pseudomonadati</taxon>
        <taxon>Pseudomonadota</taxon>
        <taxon>Gammaproteobacteria</taxon>
        <taxon>Alteromonadales</taxon>
        <taxon>Colwelliaceae</taxon>
        <taxon>Thalassotalea</taxon>
    </lineage>
</organism>
<keyword evidence="2" id="KW-1185">Reference proteome</keyword>
<evidence type="ECO:0000313" key="2">
    <source>
        <dbReference type="Proteomes" id="UP001258994"/>
    </source>
</evidence>
<accession>A0ABY9TZN6</accession>
<reference evidence="2" key="1">
    <citation type="submission" date="2023-09" db="EMBL/GenBank/DDBJ databases">
        <authorList>
            <person name="Li S."/>
            <person name="Li X."/>
            <person name="Zhang C."/>
            <person name="Zhao Z."/>
        </authorList>
    </citation>
    <scope>NUCLEOTIDE SEQUENCE [LARGE SCALE GENOMIC DNA]</scope>
    <source>
        <strain evidence="2">SQ149</strain>
    </source>
</reference>
<gene>
    <name evidence="1" type="ORF">RGQ13_09410</name>
</gene>
<name>A0ABY9TZN6_9GAMM</name>
<protein>
    <submittedName>
        <fullName evidence="1">Acetone carboxylase subunit gamma</fullName>
    </submittedName>
</protein>
<dbReference type="EMBL" id="CP134145">
    <property type="protein sequence ID" value="WNC74288.1"/>
    <property type="molecule type" value="Genomic_DNA"/>
</dbReference>
<dbReference type="Proteomes" id="UP001258994">
    <property type="component" value="Chromosome"/>
</dbReference>
<proteinExistence type="predicted"/>
<dbReference type="Pfam" id="PF08882">
    <property type="entry name" value="Acetone_carb_G"/>
    <property type="match status" value="1"/>
</dbReference>
<evidence type="ECO:0000313" key="1">
    <source>
        <dbReference type="EMBL" id="WNC74288.1"/>
    </source>
</evidence>
<dbReference type="InterPro" id="IPR016750">
    <property type="entry name" value="Aceto_COase_bsu/gsu"/>
</dbReference>